<dbReference type="GO" id="GO:0031177">
    <property type="term" value="F:phosphopantetheine binding"/>
    <property type="evidence" value="ECO:0007669"/>
    <property type="project" value="InterPro"/>
</dbReference>
<dbReference type="InterPro" id="IPR042099">
    <property type="entry name" value="ANL_N_sf"/>
</dbReference>
<evidence type="ECO:0000256" key="1">
    <source>
        <dbReference type="ARBA" id="ARBA00022450"/>
    </source>
</evidence>
<dbReference type="PROSITE" id="PS00455">
    <property type="entry name" value="AMP_BINDING"/>
    <property type="match status" value="1"/>
</dbReference>
<dbReference type="InterPro" id="IPR000873">
    <property type="entry name" value="AMP-dep_synth/lig_dom"/>
</dbReference>
<dbReference type="RefSeq" id="WP_184795266.1">
    <property type="nucleotide sequence ID" value="NZ_JACHMY010000001.1"/>
</dbReference>
<dbReference type="GO" id="GO:0044550">
    <property type="term" value="P:secondary metabolite biosynthetic process"/>
    <property type="evidence" value="ECO:0007669"/>
    <property type="project" value="TreeGrafter"/>
</dbReference>
<evidence type="ECO:0000256" key="3">
    <source>
        <dbReference type="SAM" id="MobiDB-lite"/>
    </source>
</evidence>
<dbReference type="GO" id="GO:0005737">
    <property type="term" value="C:cytoplasm"/>
    <property type="evidence" value="ECO:0007669"/>
    <property type="project" value="TreeGrafter"/>
</dbReference>
<keyword evidence="6" id="KW-1185">Reference proteome</keyword>
<dbReference type="PANTHER" id="PTHR45527:SF1">
    <property type="entry name" value="FATTY ACID SYNTHASE"/>
    <property type="match status" value="1"/>
</dbReference>
<dbReference type="Pfam" id="PF00501">
    <property type="entry name" value="AMP-binding"/>
    <property type="match status" value="1"/>
</dbReference>
<dbReference type="InterPro" id="IPR009081">
    <property type="entry name" value="PP-bd_ACP"/>
</dbReference>
<sequence length="580" mass="61214">METSRPVAGRTLLDVLDATVQAYPDAPAVDDGTVLTYADLARRVAEVREQLRSAGIGTGDRVGVRMPSGSAEIYLAILGILAAGAAYVPVDPDDPDDRVAVVWEDAGVCGVLEAGLVLRSSPIAPVGGEGRPGPDDDAWIIFTSGTTGRPKGVAVTHRSAAAFADAEAGLFVADRPVGPGDRVLAGFSVAFDASCEEMWLAWRNGACLVPAPRMLVRSGAELCPWLAGRGITVVSTVPTLAGLWPADGLPGVRLLIFGGEACPPELVRRFAGPGREVWNTYGPTEATVVACAWRMIPDEPVRIGHPLDGWTVTVVGAEGSPVGEGEVGELVIGGVGVARYVDPANEVGRFGLDHAGERVFRSGDLVRDEPAGLRFVGRNDEQLKIRGNRVEPGEIVVVLMTHPAVRQAHVAAIDGRLVAYVVTTESAELRGFLATRLPAAMLPDDFVFLDSLPMTTSGKIDARALPAPRRPAVLDIDASAPLEEVVTAVWSEVLGAPVTGLDDSFFELGGHSLSVAQVRERLAAVLGRPIATVDLFAYPTARQLASHLRGDGESTAPATDAPVKDRLRRRRNRVRPSDNP</sequence>
<dbReference type="PANTHER" id="PTHR45527">
    <property type="entry name" value="NONRIBOSOMAL PEPTIDE SYNTHETASE"/>
    <property type="match status" value="1"/>
</dbReference>
<dbReference type="InterPro" id="IPR006162">
    <property type="entry name" value="Ppantetheine_attach_site"/>
</dbReference>
<keyword evidence="1" id="KW-0596">Phosphopantetheine</keyword>
<dbReference type="PROSITE" id="PS00012">
    <property type="entry name" value="PHOSPHOPANTETHEINE"/>
    <property type="match status" value="1"/>
</dbReference>
<evidence type="ECO:0000313" key="6">
    <source>
        <dbReference type="Proteomes" id="UP000549971"/>
    </source>
</evidence>
<dbReference type="Pfam" id="PF00550">
    <property type="entry name" value="PP-binding"/>
    <property type="match status" value="1"/>
</dbReference>
<protein>
    <submittedName>
        <fullName evidence="5">Amino acid adenylation domain-containing protein</fullName>
    </submittedName>
</protein>
<dbReference type="InterPro" id="IPR020845">
    <property type="entry name" value="AMP-binding_CS"/>
</dbReference>
<dbReference type="Pfam" id="PF13193">
    <property type="entry name" value="AMP-binding_C"/>
    <property type="match status" value="1"/>
</dbReference>
<evidence type="ECO:0000256" key="2">
    <source>
        <dbReference type="ARBA" id="ARBA00022553"/>
    </source>
</evidence>
<comment type="caution">
    <text evidence="5">The sequence shown here is derived from an EMBL/GenBank/DDBJ whole genome shotgun (WGS) entry which is preliminary data.</text>
</comment>
<dbReference type="InterPro" id="IPR020806">
    <property type="entry name" value="PKS_PP-bd"/>
</dbReference>
<dbReference type="SUPFAM" id="SSF47336">
    <property type="entry name" value="ACP-like"/>
    <property type="match status" value="1"/>
</dbReference>
<name>A0A7W9J5U5_9ACTN</name>
<reference evidence="5 6" key="1">
    <citation type="submission" date="2020-08" db="EMBL/GenBank/DDBJ databases">
        <title>Sequencing the genomes of 1000 actinobacteria strains.</title>
        <authorList>
            <person name="Klenk H.-P."/>
        </authorList>
    </citation>
    <scope>NUCLEOTIDE SEQUENCE [LARGE SCALE GENOMIC DNA]</scope>
    <source>
        <strain evidence="5 6">DSM 28967</strain>
    </source>
</reference>
<dbReference type="InterPro" id="IPR025110">
    <property type="entry name" value="AMP-bd_C"/>
</dbReference>
<proteinExistence type="predicted"/>
<feature type="domain" description="Carrier" evidence="4">
    <location>
        <begin position="477"/>
        <end position="552"/>
    </location>
</feature>
<dbReference type="Gene3D" id="3.40.50.1820">
    <property type="entry name" value="alpha/beta hydrolase"/>
    <property type="match status" value="1"/>
</dbReference>
<gene>
    <name evidence="5" type="ORF">HDA39_002381</name>
</gene>
<dbReference type="InterPro" id="IPR045851">
    <property type="entry name" value="AMP-bd_C_sf"/>
</dbReference>
<dbReference type="PROSITE" id="PS50075">
    <property type="entry name" value="CARRIER"/>
    <property type="match status" value="1"/>
</dbReference>
<dbReference type="InterPro" id="IPR036736">
    <property type="entry name" value="ACP-like_sf"/>
</dbReference>
<keyword evidence="2" id="KW-0597">Phosphoprotein</keyword>
<dbReference type="GO" id="GO:0043041">
    <property type="term" value="P:amino acid activation for nonribosomal peptide biosynthetic process"/>
    <property type="evidence" value="ECO:0007669"/>
    <property type="project" value="TreeGrafter"/>
</dbReference>
<dbReference type="Proteomes" id="UP000549971">
    <property type="component" value="Unassembled WGS sequence"/>
</dbReference>
<dbReference type="Gene3D" id="3.40.50.12780">
    <property type="entry name" value="N-terminal domain of ligase-like"/>
    <property type="match status" value="1"/>
</dbReference>
<dbReference type="CDD" id="cd05930">
    <property type="entry name" value="A_NRPS"/>
    <property type="match status" value="1"/>
</dbReference>
<dbReference type="Gene3D" id="3.30.300.30">
    <property type="match status" value="1"/>
</dbReference>
<dbReference type="InterPro" id="IPR029058">
    <property type="entry name" value="AB_hydrolase_fold"/>
</dbReference>
<dbReference type="SMART" id="SM00823">
    <property type="entry name" value="PKS_PP"/>
    <property type="match status" value="1"/>
</dbReference>
<dbReference type="SUPFAM" id="SSF56801">
    <property type="entry name" value="Acetyl-CoA synthetase-like"/>
    <property type="match status" value="1"/>
</dbReference>
<evidence type="ECO:0000313" key="5">
    <source>
        <dbReference type="EMBL" id="MBB5835647.1"/>
    </source>
</evidence>
<feature type="region of interest" description="Disordered" evidence="3">
    <location>
        <begin position="548"/>
        <end position="580"/>
    </location>
</feature>
<dbReference type="EMBL" id="JACHMY010000001">
    <property type="protein sequence ID" value="MBB5835647.1"/>
    <property type="molecule type" value="Genomic_DNA"/>
</dbReference>
<evidence type="ECO:0000259" key="4">
    <source>
        <dbReference type="PROSITE" id="PS50075"/>
    </source>
</evidence>
<accession>A0A7W9J5U5</accession>
<organism evidence="5 6">
    <name type="scientific">Kribbella italica</name>
    <dbReference type="NCBI Taxonomy" id="1540520"/>
    <lineage>
        <taxon>Bacteria</taxon>
        <taxon>Bacillati</taxon>
        <taxon>Actinomycetota</taxon>
        <taxon>Actinomycetes</taxon>
        <taxon>Propionibacteriales</taxon>
        <taxon>Kribbellaceae</taxon>
        <taxon>Kribbella</taxon>
    </lineage>
</organism>
<dbReference type="AlphaFoldDB" id="A0A7W9J5U5"/>